<evidence type="ECO:0000256" key="3">
    <source>
        <dbReference type="ARBA" id="ARBA00023235"/>
    </source>
</evidence>
<dbReference type="PANTHER" id="PTHR11142:SF0">
    <property type="entry name" value="TRNA PSEUDOURIDINE SYNTHASE-LIKE 1"/>
    <property type="match status" value="1"/>
</dbReference>
<dbReference type="HOGENOM" id="CLU_014673_4_2_2"/>
<dbReference type="InterPro" id="IPR020103">
    <property type="entry name" value="PsdUridine_synth_cat_dom_sf"/>
</dbReference>
<keyword evidence="2 4" id="KW-0819">tRNA processing</keyword>
<name>D3TB52_ACIB4</name>
<evidence type="ECO:0000256" key="6">
    <source>
        <dbReference type="PIRSR" id="PIRSR001430-2"/>
    </source>
</evidence>
<dbReference type="GO" id="GO:0160147">
    <property type="term" value="F:tRNA pseudouridine(38-40) synthase activity"/>
    <property type="evidence" value="ECO:0007669"/>
    <property type="project" value="UniProtKB-EC"/>
</dbReference>
<dbReference type="GO" id="GO:0003723">
    <property type="term" value="F:RNA binding"/>
    <property type="evidence" value="ECO:0007669"/>
    <property type="project" value="InterPro"/>
</dbReference>
<evidence type="ECO:0000259" key="8">
    <source>
        <dbReference type="Pfam" id="PF01416"/>
    </source>
</evidence>
<dbReference type="PANTHER" id="PTHR11142">
    <property type="entry name" value="PSEUDOURIDYLATE SYNTHASE"/>
    <property type="match status" value="1"/>
</dbReference>
<dbReference type="HAMAP" id="MF_00171">
    <property type="entry name" value="TruA"/>
    <property type="match status" value="1"/>
</dbReference>
<comment type="caution">
    <text evidence="4">Lacks conserved residue(s) required for the propagation of feature annotation.</text>
</comment>
<dbReference type="AlphaFoldDB" id="D3TB52"/>
<evidence type="ECO:0000256" key="4">
    <source>
        <dbReference type="HAMAP-Rule" id="MF_00171"/>
    </source>
</evidence>
<dbReference type="Pfam" id="PF01416">
    <property type="entry name" value="PseudoU_synth_1"/>
    <property type="match status" value="1"/>
</dbReference>
<comment type="function">
    <text evidence="4">Formation of pseudouridine at positions 38, 39 and 40 in the anticodon stem and loop of transfer RNAs.</text>
</comment>
<dbReference type="Gene3D" id="3.30.70.660">
    <property type="entry name" value="Pseudouridine synthase I, catalytic domain, C-terminal subdomain"/>
    <property type="match status" value="1"/>
</dbReference>
<feature type="domain" description="Pseudouridine synthase I TruA alpha/beta" evidence="8">
    <location>
        <begin position="116"/>
        <end position="209"/>
    </location>
</feature>
<keyword evidence="10" id="KW-1185">Reference proteome</keyword>
<comment type="catalytic activity">
    <reaction evidence="4 7">
        <text>uridine(38/39/40) in tRNA = pseudouridine(38/39/40) in tRNA</text>
        <dbReference type="Rhea" id="RHEA:22376"/>
        <dbReference type="Rhea" id="RHEA-COMP:10085"/>
        <dbReference type="Rhea" id="RHEA-COMP:10087"/>
        <dbReference type="ChEBI" id="CHEBI:65314"/>
        <dbReference type="ChEBI" id="CHEBI:65315"/>
        <dbReference type="EC" id="5.4.99.12"/>
    </reaction>
</comment>
<dbReference type="InterPro" id="IPR020095">
    <property type="entry name" value="PsdUridine_synth_TruA_C"/>
</dbReference>
<dbReference type="GeneID" id="8828494"/>
<keyword evidence="3 4" id="KW-0413">Isomerase</keyword>
<dbReference type="InterPro" id="IPR020097">
    <property type="entry name" value="PsdUridine_synth_TruA_a/b_dom"/>
</dbReference>
<dbReference type="EC" id="5.4.99.12" evidence="4"/>
<proteinExistence type="inferred from homology"/>
<evidence type="ECO:0000313" key="9">
    <source>
        <dbReference type="EMBL" id="ADD09331.1"/>
    </source>
</evidence>
<sequence length="253" mass="30045">MLLKFAYDGTRFYGYQRQKDVPTVEGEILKALENMGIKNLKSASRTDRGVSALGNVIWIKTDIDGKELIGRLNANLKHIYFHSFANLDINPRYARIRWYRYHLLDMGQDMDRLKEAAMIFQGEHDFRNFTRVRKNTVIEIKKIDVNKRGSIITIDFYGRNYLWNLIRRIVAAMETYSLGKEFGQEIFTIRKNFGIAPPEPLILMDIQYDFQFEKIGFKKDTRRFFSTNFFSRYIYFYLANPEKNINHLSSYDF</sequence>
<dbReference type="InterPro" id="IPR001406">
    <property type="entry name" value="PsdUridine_synth_TruA"/>
</dbReference>
<dbReference type="KEGG" id="abi:Aboo_1525"/>
<reference evidence="9" key="1">
    <citation type="submission" date="2010-02" db="EMBL/GenBank/DDBJ databases">
        <title>Complete sequence of Aciduliprofundum boonei T469.</title>
        <authorList>
            <consortium name="US DOE Joint Genome Institute"/>
            <person name="Lucas S."/>
            <person name="Copeland A."/>
            <person name="Lapidus A."/>
            <person name="Cheng J.-F."/>
            <person name="Bruce D."/>
            <person name="Goodwin L."/>
            <person name="Pitluck S."/>
            <person name="Saunders E."/>
            <person name="Detter J.C."/>
            <person name="Han C."/>
            <person name="Tapia R."/>
            <person name="Land M."/>
            <person name="Hauser L."/>
            <person name="Kyrpides N."/>
            <person name="Mikhailova N."/>
            <person name="Flores G."/>
            <person name="Reysenbach A.-L."/>
            <person name="Woyke T."/>
        </authorList>
    </citation>
    <scope>NUCLEOTIDE SEQUENCE</scope>
    <source>
        <strain evidence="9">T469</strain>
    </source>
</reference>
<dbReference type="PIRSF" id="PIRSF001430">
    <property type="entry name" value="tRNA_psdUrid_synth"/>
    <property type="match status" value="1"/>
</dbReference>
<dbReference type="GO" id="GO:0031119">
    <property type="term" value="P:tRNA pseudouridine synthesis"/>
    <property type="evidence" value="ECO:0007669"/>
    <property type="project" value="UniProtKB-UniRule"/>
</dbReference>
<organism evidence="9 10">
    <name type="scientific">Aciduliprofundum boonei (strain DSM 19572 / T469)</name>
    <dbReference type="NCBI Taxonomy" id="439481"/>
    <lineage>
        <taxon>Archaea</taxon>
        <taxon>Methanobacteriati</taxon>
        <taxon>Thermoplasmatota</taxon>
        <taxon>DHVE2 group</taxon>
        <taxon>Candidatus Aciduliprofundum</taxon>
    </lineage>
</organism>
<feature type="binding site" evidence="4 6">
    <location>
        <position position="99"/>
    </location>
    <ligand>
        <name>substrate</name>
    </ligand>
</feature>
<gene>
    <name evidence="4" type="primary">truA</name>
    <name evidence="9" type="ordered locus">Aboo_1525</name>
</gene>
<dbReference type="EMBL" id="CP001941">
    <property type="protein sequence ID" value="ADD09331.1"/>
    <property type="molecule type" value="Genomic_DNA"/>
</dbReference>
<dbReference type="Proteomes" id="UP000001400">
    <property type="component" value="Chromosome"/>
</dbReference>
<evidence type="ECO:0000313" key="10">
    <source>
        <dbReference type="Proteomes" id="UP000001400"/>
    </source>
</evidence>
<accession>D3TB52</accession>
<evidence type="ECO:0000256" key="7">
    <source>
        <dbReference type="RuleBase" id="RU003792"/>
    </source>
</evidence>
<dbReference type="SUPFAM" id="SSF55120">
    <property type="entry name" value="Pseudouridine synthase"/>
    <property type="match status" value="1"/>
</dbReference>
<evidence type="ECO:0000256" key="5">
    <source>
        <dbReference type="PIRSR" id="PIRSR001430-1"/>
    </source>
</evidence>
<dbReference type="RefSeq" id="WP_012997468.1">
    <property type="nucleotide sequence ID" value="NC_013926.1"/>
</dbReference>
<evidence type="ECO:0000256" key="2">
    <source>
        <dbReference type="ARBA" id="ARBA00022694"/>
    </source>
</evidence>
<comment type="similarity">
    <text evidence="1 4 7">Belongs to the tRNA pseudouridine synthase TruA family.</text>
</comment>
<evidence type="ECO:0000256" key="1">
    <source>
        <dbReference type="ARBA" id="ARBA00009375"/>
    </source>
</evidence>
<feature type="active site" description="Nucleophile" evidence="4 5">
    <location>
        <position position="47"/>
    </location>
</feature>
<protein>
    <recommendedName>
        <fullName evidence="4">tRNA pseudouridine synthase A</fullName>
        <ecNumber evidence="4">5.4.99.12</ecNumber>
    </recommendedName>
    <alternativeName>
        <fullName evidence="4">tRNA pseudouridine(38-40) synthase</fullName>
    </alternativeName>
    <alternativeName>
        <fullName evidence="4">tRNA pseudouridylate synthase I</fullName>
    </alternativeName>
    <alternativeName>
        <fullName evidence="4">tRNA-uridine isomerase I</fullName>
    </alternativeName>
</protein>